<accession>A0A1G8D067</accession>
<protein>
    <submittedName>
        <fullName evidence="1">NitT/TauT family transport system substrate-binding protein</fullName>
    </submittedName>
</protein>
<dbReference type="Gene3D" id="3.40.190.10">
    <property type="entry name" value="Periplasmic binding protein-like II"/>
    <property type="match status" value="1"/>
</dbReference>
<dbReference type="Pfam" id="PF13379">
    <property type="entry name" value="NMT1_2"/>
    <property type="match status" value="1"/>
</dbReference>
<sequence>MRGTGDVVPAMALDGKASSDMIAPLGTGDLQVGASGATAAFYNAIDRGVGVRMVADKGRVIPGRSYESILVDKRLWDSGEIRSMADLRGRPVADYQESSTTSAFLNAGLEKVGLTIADVNRTYITGAQHPAALQNGSVVASVTPEPYGTAAIDQGIAVRLPESDDMYPNQQTSVLLYGERFISEDADAAQRFMVAYLRAARTYSDAVGPDGRLTGPAASQVVPILAQRTGATEDVLRRITVNGVDPDGAMNREGIERDIRFYAAGGWLTNPGVSLDDCIDLGFAQKASAELGPYSPPASR</sequence>
<dbReference type="SUPFAM" id="SSF53850">
    <property type="entry name" value="Periplasmic binding protein-like II"/>
    <property type="match status" value="1"/>
</dbReference>
<proteinExistence type="predicted"/>
<dbReference type="OrthoDB" id="7808807at2"/>
<dbReference type="Proteomes" id="UP000198967">
    <property type="component" value="Unassembled WGS sequence"/>
</dbReference>
<evidence type="ECO:0000313" key="1">
    <source>
        <dbReference type="EMBL" id="SDH51111.1"/>
    </source>
</evidence>
<evidence type="ECO:0000313" key="2">
    <source>
        <dbReference type="Proteomes" id="UP000198967"/>
    </source>
</evidence>
<dbReference type="AlphaFoldDB" id="A0A1G8D067"/>
<name>A0A1G8D067_PSEOR</name>
<dbReference type="EMBL" id="FNBE01000024">
    <property type="protein sequence ID" value="SDH51111.1"/>
    <property type="molecule type" value="Genomic_DNA"/>
</dbReference>
<dbReference type="PANTHER" id="PTHR30024">
    <property type="entry name" value="ALIPHATIC SULFONATES-BINDING PROTEIN-RELATED"/>
    <property type="match status" value="1"/>
</dbReference>
<dbReference type="STRING" id="366584.SAMN05216377_12419"/>
<dbReference type="PANTHER" id="PTHR30024:SF42">
    <property type="entry name" value="ALIPHATIC SULFONATES-BINDING PROTEIN-RELATED"/>
    <property type="match status" value="1"/>
</dbReference>
<reference evidence="1 2" key="1">
    <citation type="submission" date="2016-10" db="EMBL/GenBank/DDBJ databases">
        <authorList>
            <person name="de Groot N.N."/>
        </authorList>
    </citation>
    <scope>NUCLEOTIDE SEQUENCE [LARGE SCALE GENOMIC DNA]</scope>
    <source>
        <strain evidence="1 2">CGMCC 4.3143</strain>
    </source>
</reference>
<keyword evidence="2" id="KW-1185">Reference proteome</keyword>
<gene>
    <name evidence="1" type="ORF">SAMN05216377_12419</name>
</gene>
<organism evidence="1 2">
    <name type="scientific">Pseudonocardia oroxyli</name>
    <dbReference type="NCBI Taxonomy" id="366584"/>
    <lineage>
        <taxon>Bacteria</taxon>
        <taxon>Bacillati</taxon>
        <taxon>Actinomycetota</taxon>
        <taxon>Actinomycetes</taxon>
        <taxon>Pseudonocardiales</taxon>
        <taxon>Pseudonocardiaceae</taxon>
        <taxon>Pseudonocardia</taxon>
    </lineage>
</organism>